<dbReference type="EMBL" id="CP003137">
    <property type="protein sequence ID" value="AEV95158.1"/>
    <property type="molecule type" value="Genomic_DNA"/>
</dbReference>
<organism evidence="1 2">
    <name type="scientific">Pediococcus claussenii (strain ATCC BAA-344 / DSM 14800 / JCM 18046 / KCTC 3811 / LMG 21948 / P06)</name>
    <dbReference type="NCBI Taxonomy" id="701521"/>
    <lineage>
        <taxon>Bacteria</taxon>
        <taxon>Bacillati</taxon>
        <taxon>Bacillota</taxon>
        <taxon>Bacilli</taxon>
        <taxon>Lactobacillales</taxon>
        <taxon>Lactobacillaceae</taxon>
        <taxon>Pediococcus</taxon>
    </lineage>
</organism>
<dbReference type="RefSeq" id="WP_014215355.1">
    <property type="nucleotide sequence ID" value="NC_016605.1"/>
</dbReference>
<dbReference type="STRING" id="701521.PECL_888"/>
<dbReference type="InterPro" id="IPR006901">
    <property type="entry name" value="TrmK"/>
</dbReference>
<dbReference type="GO" id="GO:0160105">
    <property type="term" value="F:tRNA (adenine(22)-N1)-methyltransferase activity"/>
    <property type="evidence" value="ECO:0007669"/>
    <property type="project" value="InterPro"/>
</dbReference>
<dbReference type="PATRIC" id="fig|701521.8.peg.837"/>
<reference evidence="1 2" key="1">
    <citation type="journal article" date="2012" name="J. Bacteriol.">
        <title>Complete Genome Sequence of the Beer Spoilage Organism Pediococcus claussenii ATCC BAA-344T.</title>
        <authorList>
            <person name="Pittet V."/>
            <person name="Abegunde T."/>
            <person name="Marfleet T."/>
            <person name="Haakensen M."/>
            <person name="Morrow K."/>
            <person name="Jayaprakash T."/>
            <person name="Schroeder K."/>
            <person name="Trost B."/>
            <person name="Byrns S."/>
            <person name="Bergsveinson J."/>
            <person name="Kusalik A."/>
            <person name="Ziola B."/>
        </authorList>
    </citation>
    <scope>NUCLEOTIDE SEQUENCE [LARGE SCALE GENOMIC DNA]</scope>
    <source>
        <strain evidence="1 2">ATCC BAA-344</strain>
    </source>
</reference>
<dbReference type="HOGENOM" id="CLU_071037_0_1_9"/>
<dbReference type="KEGG" id="pce:PECL_888"/>
<accession>G8PD23</accession>
<gene>
    <name evidence="1" type="primary">trmK</name>
    <name evidence="1" type="ordered locus">PECL_888</name>
</gene>
<evidence type="ECO:0000313" key="2">
    <source>
        <dbReference type="Proteomes" id="UP000005444"/>
    </source>
</evidence>
<sequence length="230" mass="25578">MNGKNLSPRLKKVSSLVPSGVRLADIGSDHAYLPINLVLNKRVNFAVAGEVAEGPFLNSKSEIQKSGLSEFIIARLGNGLEVIQNKDHLDAVSIAGMGGILISNILEAGIEKLSGINYLVLQPNVGELELRNWLQRNHFKIVEEHIVAEDFHVYEMLLAVPGEMALTPSELKFGPILMRKKSDLFIKKWNQELSRLSKIKEKLSGNADLKMQTKLKNIETEMQLIQEVLS</sequence>
<dbReference type="InterPro" id="IPR029063">
    <property type="entry name" value="SAM-dependent_MTases_sf"/>
</dbReference>
<dbReference type="eggNOG" id="COG2384">
    <property type="taxonomic scope" value="Bacteria"/>
</dbReference>
<proteinExistence type="predicted"/>
<dbReference type="PANTHER" id="PTHR38451:SF1">
    <property type="entry name" value="TRNA (ADENINE(22)-N(1))-METHYLTRANSFERASE"/>
    <property type="match status" value="1"/>
</dbReference>
<evidence type="ECO:0000313" key="1">
    <source>
        <dbReference type="EMBL" id="AEV95158.1"/>
    </source>
</evidence>
<protein>
    <submittedName>
        <fullName evidence="1">tRNA (Adenine-N(1)-)-methyltransferase TrmK</fullName>
    </submittedName>
</protein>
<dbReference type="PIRSF" id="PIRSF018637">
    <property type="entry name" value="TrmK"/>
    <property type="match status" value="1"/>
</dbReference>
<dbReference type="PANTHER" id="PTHR38451">
    <property type="entry name" value="TRNA (ADENINE(22)-N(1))-METHYLTRANSFERASE"/>
    <property type="match status" value="1"/>
</dbReference>
<dbReference type="AlphaFoldDB" id="G8PD23"/>
<keyword evidence="2" id="KW-1185">Reference proteome</keyword>
<name>G8PD23_PEDCP</name>
<dbReference type="Proteomes" id="UP000005444">
    <property type="component" value="Chromosome"/>
</dbReference>
<dbReference type="GO" id="GO:0032259">
    <property type="term" value="P:methylation"/>
    <property type="evidence" value="ECO:0007669"/>
    <property type="project" value="UniProtKB-KW"/>
</dbReference>
<dbReference type="Gene3D" id="1.10.287.1890">
    <property type="match status" value="1"/>
</dbReference>
<dbReference type="Gene3D" id="3.40.50.150">
    <property type="entry name" value="Vaccinia Virus protein VP39"/>
    <property type="match status" value="1"/>
</dbReference>
<dbReference type="Pfam" id="PF04816">
    <property type="entry name" value="TrmK"/>
    <property type="match status" value="1"/>
</dbReference>